<sequence>MTKFVVVKKRQLQWAAAIVLVLLVAAAVWRWNASEPTLANAAPESVNGSSETQVYQIVTGEFETTDRAGKMLEAYVWSPGNIVVKKGVPVELRLTGISGEKHPFVIEGLGIKGTVTKGETTIVRFTAEHAGTYPIQCLTHTDLRSGGPMVGYIVVQ</sequence>
<name>E0IGK8_9BACL</name>
<accession>E0IGK8</accession>
<dbReference type="EMBL" id="AEDD01000020">
    <property type="protein sequence ID" value="EFM08388.1"/>
    <property type="molecule type" value="Genomic_DNA"/>
</dbReference>
<dbReference type="Pfam" id="PF13473">
    <property type="entry name" value="Cupredoxin_1"/>
    <property type="match status" value="1"/>
</dbReference>
<protein>
    <recommendedName>
        <fullName evidence="1">EfeO-type cupredoxin-like domain-containing protein</fullName>
    </recommendedName>
</protein>
<dbReference type="InterPro" id="IPR008972">
    <property type="entry name" value="Cupredoxin"/>
</dbReference>
<dbReference type="AlphaFoldDB" id="E0IGK8"/>
<dbReference type="InterPro" id="IPR028096">
    <property type="entry name" value="EfeO_Cupredoxin"/>
</dbReference>
<dbReference type="RefSeq" id="WP_006040779.1">
    <property type="nucleotide sequence ID" value="NZ_AEDD01000020.1"/>
</dbReference>
<dbReference type="OrthoDB" id="9773354at2"/>
<proteinExistence type="predicted"/>
<evidence type="ECO:0000313" key="2">
    <source>
        <dbReference type="EMBL" id="EFM08388.1"/>
    </source>
</evidence>
<dbReference type="eggNOG" id="COG4633">
    <property type="taxonomic scope" value="Bacteria"/>
</dbReference>
<reference evidence="2 3" key="1">
    <citation type="submission" date="2010-07" db="EMBL/GenBank/DDBJ databases">
        <title>The draft genome of Paenibacillus curdlanolyticus YK9.</title>
        <authorList>
            <consortium name="US DOE Joint Genome Institute (JGI-PGF)"/>
            <person name="Lucas S."/>
            <person name="Copeland A."/>
            <person name="Lapidus A."/>
            <person name="Cheng J.-F."/>
            <person name="Bruce D."/>
            <person name="Goodwin L."/>
            <person name="Pitluck S."/>
            <person name="Land M.L."/>
            <person name="Hauser L."/>
            <person name="Chang Y.-J."/>
            <person name="Jeffries C."/>
            <person name="Anderson I.J."/>
            <person name="Johnson E."/>
            <person name="Loganathan U."/>
            <person name="Mulhopadhyay B."/>
            <person name="Kyrpides N."/>
            <person name="Woyke T.J."/>
        </authorList>
    </citation>
    <scope>NUCLEOTIDE SEQUENCE [LARGE SCALE GENOMIC DNA]</scope>
    <source>
        <strain evidence="2 3">YK9</strain>
    </source>
</reference>
<dbReference type="Gene3D" id="2.60.40.420">
    <property type="entry name" value="Cupredoxins - blue copper proteins"/>
    <property type="match status" value="1"/>
</dbReference>
<evidence type="ECO:0000259" key="1">
    <source>
        <dbReference type="Pfam" id="PF13473"/>
    </source>
</evidence>
<evidence type="ECO:0000313" key="3">
    <source>
        <dbReference type="Proteomes" id="UP000005387"/>
    </source>
</evidence>
<gene>
    <name evidence="2" type="ORF">PaecuDRAFT_4801</name>
</gene>
<organism evidence="2 3">
    <name type="scientific">Paenibacillus curdlanolyticus YK9</name>
    <dbReference type="NCBI Taxonomy" id="717606"/>
    <lineage>
        <taxon>Bacteria</taxon>
        <taxon>Bacillati</taxon>
        <taxon>Bacillota</taxon>
        <taxon>Bacilli</taxon>
        <taxon>Bacillales</taxon>
        <taxon>Paenibacillaceae</taxon>
        <taxon>Paenibacillus</taxon>
    </lineage>
</organism>
<dbReference type="Proteomes" id="UP000005387">
    <property type="component" value="Unassembled WGS sequence"/>
</dbReference>
<feature type="domain" description="EfeO-type cupredoxin-like" evidence="1">
    <location>
        <begin position="76"/>
        <end position="142"/>
    </location>
</feature>
<dbReference type="SUPFAM" id="SSF49503">
    <property type="entry name" value="Cupredoxins"/>
    <property type="match status" value="1"/>
</dbReference>
<keyword evidence="3" id="KW-1185">Reference proteome</keyword>
<dbReference type="STRING" id="717606.PaecuDRAFT_4801"/>